<reference evidence="1 2" key="1">
    <citation type="submission" date="2017-04" db="EMBL/GenBank/DDBJ databases">
        <title>Genome Sequence of the Model Brown-Rot Fungus Postia placenta SB12.</title>
        <authorList>
            <consortium name="DOE Joint Genome Institute"/>
            <person name="Gaskell J."/>
            <person name="Kersten P."/>
            <person name="Larrondo L.F."/>
            <person name="Canessa P."/>
            <person name="Martinez D."/>
            <person name="Hibbett D."/>
            <person name="Schmoll M."/>
            <person name="Kubicek C.P."/>
            <person name="Martinez A.T."/>
            <person name="Yadav J."/>
            <person name="Master E."/>
            <person name="Magnuson J.K."/>
            <person name="James T."/>
            <person name="Yaver D."/>
            <person name="Berka R."/>
            <person name="Labutti K."/>
            <person name="Lipzen A."/>
            <person name="Aerts A."/>
            <person name="Barry K."/>
            <person name="Henrissat B."/>
            <person name="Blanchette R."/>
            <person name="Grigoriev I."/>
            <person name="Cullen D."/>
        </authorList>
    </citation>
    <scope>NUCLEOTIDE SEQUENCE [LARGE SCALE GENOMIC DNA]</scope>
    <source>
        <strain evidence="1 2">MAD-698-R-SB12</strain>
    </source>
</reference>
<dbReference type="GO" id="GO:0006357">
    <property type="term" value="P:regulation of transcription by RNA polymerase II"/>
    <property type="evidence" value="ECO:0007669"/>
    <property type="project" value="InterPro"/>
</dbReference>
<accession>A0A1X6MZK1</accession>
<dbReference type="Proteomes" id="UP000194127">
    <property type="component" value="Unassembled WGS sequence"/>
</dbReference>
<name>A0A1X6MZK1_9APHY</name>
<dbReference type="RefSeq" id="XP_024338588.1">
    <property type="nucleotide sequence ID" value="XM_024477012.1"/>
</dbReference>
<dbReference type="OrthoDB" id="2754287at2759"/>
<keyword evidence="2" id="KW-1185">Reference proteome</keyword>
<evidence type="ECO:0000313" key="2">
    <source>
        <dbReference type="Proteomes" id="UP000194127"/>
    </source>
</evidence>
<evidence type="ECO:0008006" key="3">
    <source>
        <dbReference type="Google" id="ProtNLM"/>
    </source>
</evidence>
<protein>
    <recommendedName>
        <fullName evidence="3">HAUS augmin-like complex subunit 3 N-terminal domain-containing protein</fullName>
    </recommendedName>
</protein>
<proteinExistence type="predicted"/>
<sequence length="519" mass="57307">MTQPESTQILASMIRTLGGPRFSPGDFEWATSLPAGKDLIDWLASQATTEASEGHAGINSTVALQSIALHEAEIKDSRREQALSESELLETETAMLRHRLESVKIASKEMAHTVKTLKASMNGLDDQMRRGEERLGDISIQVDTALSGSVNAASRLLSAADSDREKAGAYLKACSARLAEMTELRAQIAGIAKERFHELAAADRSIPTALEVQREAERLHQQLNIIESPSGSELWPETADLEAQLFCAEMDGIAHQLMSLSEDVEKDQAVSDILATMEAKHDASTASADVDLVQELTRAWNSDQMKSMTARERVVDETTNMFSQCLLPPLDTLHAHLLASKGHAFEIEALVSALVEELEEVVDDVTSIRDSACKDKSLQPQALLEDELRDELKQLQSIRPSDAGPLVLLDDADLSKELASIPEWLSHAEDAEREWVVSLLDRLSSLTHNRASLLSTIYANSPVTTSPPFLPSATQQKLEDDLRRRVEQLSNLTIRLEGSRMTDRDERKLDAFLEKWART</sequence>
<gene>
    <name evidence="1" type="ORF">POSPLADRAFT_1034312</name>
</gene>
<organism evidence="1 2">
    <name type="scientific">Postia placenta MAD-698-R-SB12</name>
    <dbReference type="NCBI Taxonomy" id="670580"/>
    <lineage>
        <taxon>Eukaryota</taxon>
        <taxon>Fungi</taxon>
        <taxon>Dikarya</taxon>
        <taxon>Basidiomycota</taxon>
        <taxon>Agaricomycotina</taxon>
        <taxon>Agaricomycetes</taxon>
        <taxon>Polyporales</taxon>
        <taxon>Adustoporiaceae</taxon>
        <taxon>Rhodonia</taxon>
    </lineage>
</organism>
<dbReference type="GeneID" id="36321962"/>
<dbReference type="GO" id="GO:0003712">
    <property type="term" value="F:transcription coregulator activity"/>
    <property type="evidence" value="ECO:0007669"/>
    <property type="project" value="InterPro"/>
</dbReference>
<dbReference type="EMBL" id="KZ110598">
    <property type="protein sequence ID" value="OSX61794.1"/>
    <property type="molecule type" value="Genomic_DNA"/>
</dbReference>
<dbReference type="GO" id="GO:0016592">
    <property type="term" value="C:mediator complex"/>
    <property type="evidence" value="ECO:0007669"/>
    <property type="project" value="InterPro"/>
</dbReference>
<evidence type="ECO:0000313" key="1">
    <source>
        <dbReference type="EMBL" id="OSX61794.1"/>
    </source>
</evidence>
<dbReference type="AlphaFoldDB" id="A0A1X6MZK1"/>